<organism evidence="1 2">
    <name type="scientific">Arctia plantaginis</name>
    <name type="common">Wood tiger moth</name>
    <name type="synonym">Phalaena plantaginis</name>
    <dbReference type="NCBI Taxonomy" id="874455"/>
    <lineage>
        <taxon>Eukaryota</taxon>
        <taxon>Metazoa</taxon>
        <taxon>Ecdysozoa</taxon>
        <taxon>Arthropoda</taxon>
        <taxon>Hexapoda</taxon>
        <taxon>Insecta</taxon>
        <taxon>Pterygota</taxon>
        <taxon>Neoptera</taxon>
        <taxon>Endopterygota</taxon>
        <taxon>Lepidoptera</taxon>
        <taxon>Glossata</taxon>
        <taxon>Ditrysia</taxon>
        <taxon>Noctuoidea</taxon>
        <taxon>Erebidae</taxon>
        <taxon>Arctiinae</taxon>
        <taxon>Arctia</taxon>
    </lineage>
</organism>
<protein>
    <submittedName>
        <fullName evidence="1">Uncharacterized protein</fullName>
    </submittedName>
</protein>
<comment type="caution">
    <text evidence="1">The sequence shown here is derived from an EMBL/GenBank/DDBJ whole genome shotgun (WGS) entry which is preliminary data.</text>
</comment>
<sequence length="332" mass="38679">MIVKKTTERRQFMRKLSEELALPMIEHRTANPQVMRHFSTKIAVESILGHALAETIEINPGPVVPKDKTGRKKVTGSCHVCNALPIKRRRKTQGHYYVWDECIGKNGPNEIASFLFDFIKQKASQGIKEFRFYFDCCGGQNRNRIIFLMYAYAPKVFGVNIKHSFFEVGHSQSEGDSMHALIEPRKPYAVKEVNQNDIFDFKSLLNLVPNWELDKDKMKMMWSKVNYIEINMQSPNIINFQNDFYSDQLNWIDLDYHKVKTRRLNKNKNLDTLWSHTLVIAYKSLHPITQSKYKDLMSLCSSGAIPEQYRMFYVNLPHSNTVTNTVDLDIED</sequence>
<dbReference type="AlphaFoldDB" id="A0A8S0ZJU0"/>
<dbReference type="PANTHER" id="PTHR10773">
    <property type="entry name" value="DNA-DIRECTED RNA POLYMERASES I, II, AND III SUBUNIT RPABC2"/>
    <property type="match status" value="1"/>
</dbReference>
<proteinExistence type="predicted"/>
<evidence type="ECO:0000313" key="1">
    <source>
        <dbReference type="EMBL" id="CAB3232835.1"/>
    </source>
</evidence>
<gene>
    <name evidence="1" type="ORF">APLA_LOCUS5869</name>
</gene>
<reference evidence="1 2" key="1">
    <citation type="submission" date="2020-04" db="EMBL/GenBank/DDBJ databases">
        <authorList>
            <person name="Wallbank WR R."/>
            <person name="Pardo Diaz C."/>
            <person name="Kozak K."/>
            <person name="Martin S."/>
            <person name="Jiggins C."/>
            <person name="Moest M."/>
            <person name="Warren A I."/>
            <person name="Byers J.R.P. K."/>
            <person name="Montejo-Kovacevich G."/>
            <person name="Yen C E."/>
        </authorList>
    </citation>
    <scope>NUCLEOTIDE SEQUENCE [LARGE SCALE GENOMIC DNA]</scope>
</reference>
<dbReference type="OrthoDB" id="192887at2759"/>
<dbReference type="PANTHER" id="PTHR10773:SF19">
    <property type="match status" value="1"/>
</dbReference>
<dbReference type="Proteomes" id="UP000494256">
    <property type="component" value="Unassembled WGS sequence"/>
</dbReference>
<evidence type="ECO:0000313" key="2">
    <source>
        <dbReference type="Proteomes" id="UP000494256"/>
    </source>
</evidence>
<name>A0A8S0ZJU0_ARCPL</name>
<dbReference type="EMBL" id="CADEBD010000291">
    <property type="protein sequence ID" value="CAB3232835.1"/>
    <property type="molecule type" value="Genomic_DNA"/>
</dbReference>
<accession>A0A8S0ZJU0</accession>